<dbReference type="PANTHER" id="PTHR11439">
    <property type="entry name" value="GAG-POL-RELATED RETROTRANSPOSON"/>
    <property type="match status" value="1"/>
</dbReference>
<dbReference type="InterPro" id="IPR013103">
    <property type="entry name" value="RVT_2"/>
</dbReference>
<dbReference type="PANTHER" id="PTHR11439:SF470">
    <property type="entry name" value="CYSTEINE-RICH RLK (RECEPTOR-LIKE PROTEIN KINASE) 8"/>
    <property type="match status" value="1"/>
</dbReference>
<keyword evidence="4" id="KW-1185">Reference proteome</keyword>
<reference evidence="3" key="1">
    <citation type="journal article" date="2022" name="Int. J. Mol. Sci.">
        <title>Draft Genome of Tanacetum Coccineum: Genomic Comparison of Closely Related Tanacetum-Family Plants.</title>
        <authorList>
            <person name="Yamashiro T."/>
            <person name="Shiraishi A."/>
            <person name="Nakayama K."/>
            <person name="Satake H."/>
        </authorList>
    </citation>
    <scope>NUCLEOTIDE SEQUENCE</scope>
</reference>
<dbReference type="CDD" id="cd09272">
    <property type="entry name" value="RNase_HI_RT_Ty1"/>
    <property type="match status" value="1"/>
</dbReference>
<dbReference type="Pfam" id="PF07727">
    <property type="entry name" value="RVT_2"/>
    <property type="match status" value="1"/>
</dbReference>
<reference evidence="3" key="2">
    <citation type="submission" date="2022-01" db="EMBL/GenBank/DDBJ databases">
        <authorList>
            <person name="Yamashiro T."/>
            <person name="Shiraishi A."/>
            <person name="Satake H."/>
            <person name="Nakayama K."/>
        </authorList>
    </citation>
    <scope>NUCLEOTIDE SEQUENCE</scope>
</reference>
<feature type="region of interest" description="Disordered" evidence="1">
    <location>
        <begin position="78"/>
        <end position="102"/>
    </location>
</feature>
<gene>
    <name evidence="3" type="ORF">Tco_1058300</name>
</gene>
<keyword evidence="3" id="KW-0695">RNA-directed DNA polymerase</keyword>
<sequence length="535" mass="61396">MTFNKIPKHRALYHALIESILKDKDVMDEGTETSKKTSAIKDSSKGKSLTTSLKSAKFGKSTKDQVVELISVQDYDNAEHDDAELDNTDMPIDQGEDVGNTYEQPNDEVILKNDWYKKSSSGTSPDPEWNEGKSVDDKPEQSWLNDMAKDIKPPLTFDELMHTPIDFSAFAMNSLKIDNLRKEIVVRPAYNLLKRTCKSYMELDYTMEEGYRALSEQIDWNNPEGHRSDFFFNNDLEYLRGGSNDKKYTASTIKSKAARYELKGIEDVVPNLWSPVKHDVYLTKRILSIISVKVNKWYEYGHLEEIVVKRADQNLYTFKEVNLHMFARRMVIQARVKDLQLGIESYQKKLNLTKPRTRDVDMSRRPANTKLLSGIEDSHHGPSDAMHNPSQPLKEEIYVAQLDGFVDPDHPEKVYRLRKVLYGLKQALRASYNEISNFLMCKGFTKDADHVGCIDTRKSTSRGIQFLGDKLVSWMSKKQDCTTMSSAEAEYVVLSASCVQVMWMRTQLKDYGFNYNKIPLYYDSQSAIAISCNPM</sequence>
<feature type="region of interest" description="Disordered" evidence="1">
    <location>
        <begin position="117"/>
        <end position="140"/>
    </location>
</feature>
<dbReference type="GO" id="GO:0003964">
    <property type="term" value="F:RNA-directed DNA polymerase activity"/>
    <property type="evidence" value="ECO:0007669"/>
    <property type="project" value="UniProtKB-KW"/>
</dbReference>
<evidence type="ECO:0000313" key="3">
    <source>
        <dbReference type="EMBL" id="GJT83958.1"/>
    </source>
</evidence>
<evidence type="ECO:0000313" key="4">
    <source>
        <dbReference type="Proteomes" id="UP001151760"/>
    </source>
</evidence>
<organism evidence="3 4">
    <name type="scientific">Tanacetum coccineum</name>
    <dbReference type="NCBI Taxonomy" id="301880"/>
    <lineage>
        <taxon>Eukaryota</taxon>
        <taxon>Viridiplantae</taxon>
        <taxon>Streptophyta</taxon>
        <taxon>Embryophyta</taxon>
        <taxon>Tracheophyta</taxon>
        <taxon>Spermatophyta</taxon>
        <taxon>Magnoliopsida</taxon>
        <taxon>eudicotyledons</taxon>
        <taxon>Gunneridae</taxon>
        <taxon>Pentapetalae</taxon>
        <taxon>asterids</taxon>
        <taxon>campanulids</taxon>
        <taxon>Asterales</taxon>
        <taxon>Asteraceae</taxon>
        <taxon>Asteroideae</taxon>
        <taxon>Anthemideae</taxon>
        <taxon>Anthemidinae</taxon>
        <taxon>Tanacetum</taxon>
    </lineage>
</organism>
<comment type="caution">
    <text evidence="3">The sequence shown here is derived from an EMBL/GenBank/DDBJ whole genome shotgun (WGS) entry which is preliminary data.</text>
</comment>
<protein>
    <submittedName>
        <fullName evidence="3">Reverse transcriptase domain-containing protein</fullName>
    </submittedName>
</protein>
<evidence type="ECO:0000256" key="1">
    <source>
        <dbReference type="SAM" id="MobiDB-lite"/>
    </source>
</evidence>
<keyword evidence="3" id="KW-0808">Transferase</keyword>
<feature type="region of interest" description="Disordered" evidence="1">
    <location>
        <begin position="26"/>
        <end position="47"/>
    </location>
</feature>
<keyword evidence="3" id="KW-0548">Nucleotidyltransferase</keyword>
<feature type="domain" description="Reverse transcriptase Ty1/copia-type" evidence="2">
    <location>
        <begin position="393"/>
        <end position="452"/>
    </location>
</feature>
<feature type="compositionally biased region" description="Basic and acidic residues" evidence="1">
    <location>
        <begin position="26"/>
        <end position="35"/>
    </location>
</feature>
<dbReference type="Proteomes" id="UP001151760">
    <property type="component" value="Unassembled WGS sequence"/>
</dbReference>
<proteinExistence type="predicted"/>
<name>A0ABQ5H7W5_9ASTR</name>
<feature type="compositionally biased region" description="Basic and acidic residues" evidence="1">
    <location>
        <begin position="130"/>
        <end position="140"/>
    </location>
</feature>
<dbReference type="EMBL" id="BQNB010019309">
    <property type="protein sequence ID" value="GJT83958.1"/>
    <property type="molecule type" value="Genomic_DNA"/>
</dbReference>
<evidence type="ECO:0000259" key="2">
    <source>
        <dbReference type="Pfam" id="PF07727"/>
    </source>
</evidence>
<accession>A0ABQ5H7W5</accession>